<proteinExistence type="predicted"/>
<evidence type="ECO:0000313" key="2">
    <source>
        <dbReference type="Proteomes" id="UP000886476"/>
    </source>
</evidence>
<dbReference type="RefSeq" id="WP_172115517.1">
    <property type="nucleotide sequence ID" value="NZ_JABFDN010000029.1"/>
</dbReference>
<name>A0ABX2CP51_9BRAD</name>
<reference evidence="1" key="1">
    <citation type="submission" date="2020-05" db="EMBL/GenBank/DDBJ databases">
        <title>Nod-independent and nitrogen-fixing Bradyrhizobium aeschynomene sp. nov. isolated from nodules of Aeschynomene indica.</title>
        <authorList>
            <person name="Zhang Z."/>
        </authorList>
    </citation>
    <scope>NUCLEOTIDE SEQUENCE</scope>
    <source>
        <strain evidence="1">83012</strain>
    </source>
</reference>
<comment type="caution">
    <text evidence="1">The sequence shown here is derived from an EMBL/GenBank/DDBJ whole genome shotgun (WGS) entry which is preliminary data.</text>
</comment>
<sequence>MSFIEIECIPRGSEPPQAKLSYMRPKLRKGGNKPGSKPELRITIPTTVCGTAKAETFVLQVGSGANAGKIRIVAASKAGTGVKPSEMKNSFVFKFGYVPQLGDDIFDDERGAARKVETDVFEIDVSPSLFAVVESANGGGAGSPSSKPAKK</sequence>
<gene>
    <name evidence="1" type="ORF">HL667_33670</name>
</gene>
<accession>A0ABX2CP51</accession>
<dbReference type="Proteomes" id="UP000886476">
    <property type="component" value="Unassembled WGS sequence"/>
</dbReference>
<keyword evidence="2" id="KW-1185">Reference proteome</keyword>
<protein>
    <submittedName>
        <fullName evidence="1">Uncharacterized protein</fullName>
    </submittedName>
</protein>
<dbReference type="EMBL" id="JABFDN010000029">
    <property type="protein sequence ID" value="NPU69981.1"/>
    <property type="molecule type" value="Genomic_DNA"/>
</dbReference>
<organism evidence="1 2">
    <name type="scientific">Bradyrhizobium aeschynomenes</name>
    <dbReference type="NCBI Taxonomy" id="2734909"/>
    <lineage>
        <taxon>Bacteria</taxon>
        <taxon>Pseudomonadati</taxon>
        <taxon>Pseudomonadota</taxon>
        <taxon>Alphaproteobacteria</taxon>
        <taxon>Hyphomicrobiales</taxon>
        <taxon>Nitrobacteraceae</taxon>
        <taxon>Bradyrhizobium</taxon>
    </lineage>
</organism>
<evidence type="ECO:0000313" key="1">
    <source>
        <dbReference type="EMBL" id="NPU69981.1"/>
    </source>
</evidence>